<sequence length="111" mass="12254">MSSGNIINSESTKCVLYDSTKNNSIGNACVNIKIGSNITSTIFEGKNEQCTLNIPYAQDIIVRFGSSKFIFEYNSQILTSGPSSNRLRYANIEIYGNTDVLTRSIIPEDVM</sequence>
<protein>
    <submittedName>
        <fullName evidence="1">Uncharacterized protein</fullName>
    </submittedName>
</protein>
<dbReference type="EMBL" id="BK059082">
    <property type="protein sequence ID" value="DAE28161.1"/>
    <property type="molecule type" value="Genomic_DNA"/>
</dbReference>
<proteinExistence type="predicted"/>
<organism evidence="1">
    <name type="scientific">virus sp. ctQcs9</name>
    <dbReference type="NCBI Taxonomy" id="2825816"/>
    <lineage>
        <taxon>Viruses</taxon>
    </lineage>
</organism>
<accession>A0A8S5RAR6</accession>
<reference evidence="1" key="1">
    <citation type="journal article" date="2021" name="Proc. Natl. Acad. Sci. U.S.A.">
        <title>A Catalog of Tens of Thousands of Viruses from Human Metagenomes Reveals Hidden Associations with Chronic Diseases.</title>
        <authorList>
            <person name="Tisza M.J."/>
            <person name="Buck C.B."/>
        </authorList>
    </citation>
    <scope>NUCLEOTIDE SEQUENCE</scope>
    <source>
        <strain evidence="1">CtQcs9</strain>
    </source>
</reference>
<evidence type="ECO:0000313" key="1">
    <source>
        <dbReference type="EMBL" id="DAE28161.1"/>
    </source>
</evidence>
<name>A0A8S5RAR6_9VIRU</name>